<organism evidence="6 7">
    <name type="scientific">Apilactobacillus kunkeei DSM 12361 = ATCC 700308</name>
    <dbReference type="NCBI Taxonomy" id="1423768"/>
    <lineage>
        <taxon>Bacteria</taxon>
        <taxon>Bacillati</taxon>
        <taxon>Bacillota</taxon>
        <taxon>Bacilli</taxon>
        <taxon>Lactobacillales</taxon>
        <taxon>Lactobacillaceae</taxon>
        <taxon>Apilactobacillus</taxon>
    </lineage>
</organism>
<dbReference type="InterPro" id="IPR029044">
    <property type="entry name" value="Nucleotide-diphossugar_trans"/>
</dbReference>
<feature type="domain" description="Glycosyltransferase 2-like" evidence="5">
    <location>
        <begin position="141"/>
        <end position="379"/>
    </location>
</feature>
<keyword evidence="4" id="KW-0472">Membrane</keyword>
<dbReference type="Proteomes" id="UP000051794">
    <property type="component" value="Unassembled WGS sequence"/>
</dbReference>
<dbReference type="Pfam" id="PF13632">
    <property type="entry name" value="Glyco_trans_2_3"/>
    <property type="match status" value="1"/>
</dbReference>
<dbReference type="PATRIC" id="fig|1423768.4.peg.355"/>
<evidence type="ECO:0000259" key="5">
    <source>
        <dbReference type="Pfam" id="PF13632"/>
    </source>
</evidence>
<dbReference type="SUPFAM" id="SSF53448">
    <property type="entry name" value="Nucleotide-diphospho-sugar transferases"/>
    <property type="match status" value="1"/>
</dbReference>
<protein>
    <submittedName>
        <fullName evidence="6">Glycosyltransferase</fullName>
    </submittedName>
</protein>
<dbReference type="AlphaFoldDB" id="A0A0R1FMR2"/>
<feature type="transmembrane region" description="Helical" evidence="4">
    <location>
        <begin position="346"/>
        <end position="368"/>
    </location>
</feature>
<accession>A0A0R1FMR2</accession>
<comment type="similarity">
    <text evidence="1">Belongs to the glycosyltransferase 2 family.</text>
</comment>
<dbReference type="PANTHER" id="PTHR43630">
    <property type="entry name" value="POLY-BETA-1,6-N-ACETYL-D-GLUCOSAMINE SYNTHASE"/>
    <property type="match status" value="1"/>
</dbReference>
<reference evidence="6 7" key="1">
    <citation type="journal article" date="2015" name="Genome Announc.">
        <title>Expanding the biotechnology potential of lactobacilli through comparative genomics of 213 strains and associated genera.</title>
        <authorList>
            <person name="Sun Z."/>
            <person name="Harris H.M."/>
            <person name="McCann A."/>
            <person name="Guo C."/>
            <person name="Argimon S."/>
            <person name="Zhang W."/>
            <person name="Yang X."/>
            <person name="Jeffery I.B."/>
            <person name="Cooney J.C."/>
            <person name="Kagawa T.F."/>
            <person name="Liu W."/>
            <person name="Song Y."/>
            <person name="Salvetti E."/>
            <person name="Wrobel A."/>
            <person name="Rasinkangas P."/>
            <person name="Parkhill J."/>
            <person name="Rea M.C."/>
            <person name="O'Sullivan O."/>
            <person name="Ritari J."/>
            <person name="Douillard F.P."/>
            <person name="Paul Ross R."/>
            <person name="Yang R."/>
            <person name="Briner A.E."/>
            <person name="Felis G.E."/>
            <person name="de Vos W.M."/>
            <person name="Barrangou R."/>
            <person name="Klaenhammer T.R."/>
            <person name="Caufield P.W."/>
            <person name="Cui Y."/>
            <person name="Zhang H."/>
            <person name="O'Toole P.W."/>
        </authorList>
    </citation>
    <scope>NUCLEOTIDE SEQUENCE [LARGE SCALE GENOMIC DNA]</scope>
    <source>
        <strain evidence="6 7">DSM 12361</strain>
    </source>
</reference>
<dbReference type="Gene3D" id="3.90.550.10">
    <property type="entry name" value="Spore Coat Polysaccharide Biosynthesis Protein SpsA, Chain A"/>
    <property type="match status" value="1"/>
</dbReference>
<evidence type="ECO:0000256" key="3">
    <source>
        <dbReference type="ARBA" id="ARBA00022679"/>
    </source>
</evidence>
<dbReference type="InterPro" id="IPR001173">
    <property type="entry name" value="Glyco_trans_2-like"/>
</dbReference>
<gene>
    <name evidence="6" type="ORF">FD43_GL000352</name>
</gene>
<evidence type="ECO:0000313" key="6">
    <source>
        <dbReference type="EMBL" id="KRK23035.1"/>
    </source>
</evidence>
<sequence>MEVDKVKILFVISVIFYILYILQVLFLLVNHSKHYKCEKRKINIVSRYCLWIVIPALNEESVIGDTVVSLRNEIDKLNPNITGHILVVDDQSNDDTFAIVQSKKEIVIQTTSDIAHTGKGSVLNFATSFVEQHKSEAAENIILIIDADGRISSVDIETAIFDFQENPGLGMVQSAVKMININNALEIAQDVEFCGMNRKAQITRDNLGDGIASGNGQFVSLDMAKNVGWGNALLEDMEFTLKGWIKGYTSIFNDHVIVRQQAVSSMYKYIRQRIRWCTGGLQCFKYLGDLYRSKYIQIGLKIDLTIDMVIPFLYIFVNIINIYVLYRQIYTLFTYHSVDYTLMSLLFIWIVITFLATISYQRYINWYFKNRENPKMHLSIWRAFINTLYYFVVNVITFFIPIVSLYKIMVGELKWDKTEH</sequence>
<keyword evidence="3 6" id="KW-0808">Transferase</keyword>
<evidence type="ECO:0000256" key="2">
    <source>
        <dbReference type="ARBA" id="ARBA00022676"/>
    </source>
</evidence>
<proteinExistence type="inferred from homology"/>
<comment type="caution">
    <text evidence="6">The sequence shown here is derived from an EMBL/GenBank/DDBJ whole genome shotgun (WGS) entry which is preliminary data.</text>
</comment>
<keyword evidence="2" id="KW-0328">Glycosyltransferase</keyword>
<evidence type="ECO:0000313" key="7">
    <source>
        <dbReference type="Proteomes" id="UP000051794"/>
    </source>
</evidence>
<keyword evidence="4" id="KW-0812">Transmembrane</keyword>
<evidence type="ECO:0000256" key="4">
    <source>
        <dbReference type="SAM" id="Phobius"/>
    </source>
</evidence>
<name>A0A0R1FMR2_9LACO</name>
<keyword evidence="4" id="KW-1133">Transmembrane helix</keyword>
<dbReference type="EMBL" id="AZCK01000012">
    <property type="protein sequence ID" value="KRK23035.1"/>
    <property type="molecule type" value="Genomic_DNA"/>
</dbReference>
<feature type="transmembrane region" description="Helical" evidence="4">
    <location>
        <begin position="6"/>
        <end position="29"/>
    </location>
</feature>
<dbReference type="PANTHER" id="PTHR43630:SF1">
    <property type="entry name" value="POLY-BETA-1,6-N-ACETYL-D-GLUCOSAMINE SYNTHASE"/>
    <property type="match status" value="1"/>
</dbReference>
<feature type="transmembrane region" description="Helical" evidence="4">
    <location>
        <begin position="304"/>
        <end position="326"/>
    </location>
</feature>
<dbReference type="RefSeq" id="WP_080997405.1">
    <property type="nucleotide sequence ID" value="NZ_JXDB01000001.1"/>
</dbReference>
<feature type="transmembrane region" description="Helical" evidence="4">
    <location>
        <begin position="388"/>
        <end position="409"/>
    </location>
</feature>
<dbReference type="GO" id="GO:0016757">
    <property type="term" value="F:glycosyltransferase activity"/>
    <property type="evidence" value="ECO:0007669"/>
    <property type="project" value="UniProtKB-KW"/>
</dbReference>
<evidence type="ECO:0000256" key="1">
    <source>
        <dbReference type="ARBA" id="ARBA00006739"/>
    </source>
</evidence>